<dbReference type="Pfam" id="PF13439">
    <property type="entry name" value="Glyco_transf_4"/>
    <property type="match status" value="1"/>
</dbReference>
<dbReference type="AlphaFoldDB" id="A0A482TP38"/>
<dbReference type="Pfam" id="PF00534">
    <property type="entry name" value="Glycos_transf_1"/>
    <property type="match status" value="1"/>
</dbReference>
<evidence type="ECO:0000313" key="4">
    <source>
        <dbReference type="Proteomes" id="UP000294028"/>
    </source>
</evidence>
<evidence type="ECO:0000313" key="3">
    <source>
        <dbReference type="EMBL" id="RYJ13699.1"/>
    </source>
</evidence>
<dbReference type="PANTHER" id="PTHR45947">
    <property type="entry name" value="SULFOQUINOVOSYL TRANSFERASE SQD2"/>
    <property type="match status" value="1"/>
</dbReference>
<evidence type="ECO:0000259" key="1">
    <source>
        <dbReference type="Pfam" id="PF00534"/>
    </source>
</evidence>
<reference evidence="3 4" key="1">
    <citation type="submission" date="2018-12" db="EMBL/GenBank/DDBJ databases">
        <title>Genome analysis provides insights into bioremediation potentialities of Halogeometricum borinquense strain N11.</title>
        <authorList>
            <person name="Najjari A."/>
            <person name="Youssef N."/>
            <person name="Fhoula I."/>
            <person name="Ben Dhia O."/>
            <person name="Mahjoubi M."/>
            <person name="Ouzari H.I."/>
            <person name="Cherif A."/>
        </authorList>
    </citation>
    <scope>NUCLEOTIDE SEQUENCE [LARGE SCALE GENOMIC DNA]</scope>
    <source>
        <strain evidence="3 4">N11</strain>
    </source>
</reference>
<proteinExistence type="predicted"/>
<dbReference type="Proteomes" id="UP000294028">
    <property type="component" value="Unassembled WGS sequence"/>
</dbReference>
<dbReference type="CDD" id="cd03801">
    <property type="entry name" value="GT4_PimA-like"/>
    <property type="match status" value="1"/>
</dbReference>
<dbReference type="SUPFAM" id="SSF53756">
    <property type="entry name" value="UDP-Glycosyltransferase/glycogen phosphorylase"/>
    <property type="match status" value="1"/>
</dbReference>
<dbReference type="InterPro" id="IPR001296">
    <property type="entry name" value="Glyco_trans_1"/>
</dbReference>
<dbReference type="InterPro" id="IPR050194">
    <property type="entry name" value="Glycosyltransferase_grp1"/>
</dbReference>
<dbReference type="EMBL" id="RZHH01000002">
    <property type="protein sequence ID" value="RYJ13699.1"/>
    <property type="molecule type" value="Genomic_DNA"/>
</dbReference>
<dbReference type="Gene3D" id="3.40.50.2000">
    <property type="entry name" value="Glycogen Phosphorylase B"/>
    <property type="match status" value="2"/>
</dbReference>
<feature type="domain" description="Glycosyl transferase family 1" evidence="1">
    <location>
        <begin position="190"/>
        <end position="298"/>
    </location>
</feature>
<feature type="domain" description="Glycosyltransferase subfamily 4-like N-terminal" evidence="2">
    <location>
        <begin position="21"/>
        <end position="181"/>
    </location>
</feature>
<name>A0A482TP38_9EURY</name>
<protein>
    <submittedName>
        <fullName evidence="3">Glycosyltransferase family 1 protein</fullName>
    </submittedName>
</protein>
<gene>
    <name evidence="3" type="ORF">ELS19_06790</name>
</gene>
<comment type="caution">
    <text evidence="3">The sequence shown here is derived from an EMBL/GenBank/DDBJ whole genome shotgun (WGS) entry which is preliminary data.</text>
</comment>
<organism evidence="3 4">
    <name type="scientific">Halogeometricum borinquense</name>
    <dbReference type="NCBI Taxonomy" id="60847"/>
    <lineage>
        <taxon>Archaea</taxon>
        <taxon>Methanobacteriati</taxon>
        <taxon>Methanobacteriota</taxon>
        <taxon>Stenosarchaea group</taxon>
        <taxon>Halobacteria</taxon>
        <taxon>Halobacteriales</taxon>
        <taxon>Haloferacaceae</taxon>
        <taxon>Halogeometricum</taxon>
    </lineage>
</organism>
<evidence type="ECO:0000259" key="2">
    <source>
        <dbReference type="Pfam" id="PF13439"/>
    </source>
</evidence>
<dbReference type="InterPro" id="IPR028098">
    <property type="entry name" value="Glyco_trans_4-like_N"/>
</dbReference>
<sequence>MTGEQSMKILQVTPRYPPQSGGVETHVREISERLVERGHDVTVLTADAGDGGFRAERRNGVHVRRFRSIAPGGAMHVCPQLAAAVRRTDADVVHAHNYHSFPLFFAALGIGDRRFVVTPHYHGGSADSTRDKLLSAYRPVGRWAVRRADAVVAVSKWERKQLATDFDVDATVIPNGLDVDRFTSADPVERDRPYILTVGRLEEYKGVQHAIRALSELPEYDLLVAGSGPYHDELERIARQEDVEDRVEFLGYVDDEELPGLYAGADAYVTLSKFEAYGMTVAEALAAGTPCVVREAGALVDWTSVGGCVGVESVASNAVVPAVADATDLDPNTSNLLGWDAVVDHVEEQYRGIMLSDEKREA</sequence>
<dbReference type="GO" id="GO:0016757">
    <property type="term" value="F:glycosyltransferase activity"/>
    <property type="evidence" value="ECO:0007669"/>
    <property type="project" value="InterPro"/>
</dbReference>
<accession>A0A482TP38</accession>
<dbReference type="PANTHER" id="PTHR45947:SF3">
    <property type="entry name" value="SULFOQUINOVOSYL TRANSFERASE SQD2"/>
    <property type="match status" value="1"/>
</dbReference>
<keyword evidence="3" id="KW-0808">Transferase</keyword>